<evidence type="ECO:0000256" key="10">
    <source>
        <dbReference type="ARBA" id="ARBA00023049"/>
    </source>
</evidence>
<proteinExistence type="inferred from homology"/>
<dbReference type="InterPro" id="IPR027268">
    <property type="entry name" value="Peptidase_M4/M1_CTD_sf"/>
</dbReference>
<dbReference type="Pfam" id="PF01433">
    <property type="entry name" value="Peptidase_M1"/>
    <property type="match status" value="1"/>
</dbReference>
<dbReference type="PANTHER" id="PTHR11533">
    <property type="entry name" value="PROTEASE M1 ZINC METALLOPROTEASE"/>
    <property type="match status" value="1"/>
</dbReference>
<evidence type="ECO:0000256" key="4">
    <source>
        <dbReference type="ARBA" id="ARBA00012564"/>
    </source>
</evidence>
<dbReference type="GO" id="GO:0016285">
    <property type="term" value="F:alanyl aminopeptidase activity"/>
    <property type="evidence" value="ECO:0007669"/>
    <property type="project" value="UniProtKB-EC"/>
</dbReference>
<keyword evidence="9" id="KW-0862">Zinc</keyword>
<reference evidence="16 17" key="1">
    <citation type="submission" date="2019-09" db="EMBL/GenBank/DDBJ databases">
        <title>Actinomadura physcomitrii sp. nov., a novel actinomycete isolated from moss [Physcomitrium sphaericum (Ludw) Fuernr].</title>
        <authorList>
            <person name="Zhuang X."/>
            <person name="Liu C."/>
        </authorList>
    </citation>
    <scope>NUCLEOTIDE SEQUENCE [LARGE SCALE GENOMIC DNA]</scope>
    <source>
        <strain evidence="16 17">HMC1</strain>
    </source>
</reference>
<dbReference type="CDD" id="cd09603">
    <property type="entry name" value="M1_APN_like"/>
    <property type="match status" value="1"/>
</dbReference>
<evidence type="ECO:0000256" key="5">
    <source>
        <dbReference type="ARBA" id="ARBA00015611"/>
    </source>
</evidence>
<comment type="caution">
    <text evidence="16">The sequence shown here is derived from an EMBL/GenBank/DDBJ whole genome shotgun (WGS) entry which is preliminary data.</text>
</comment>
<evidence type="ECO:0000256" key="11">
    <source>
        <dbReference type="ARBA" id="ARBA00029811"/>
    </source>
</evidence>
<evidence type="ECO:0000256" key="1">
    <source>
        <dbReference type="ARBA" id="ARBA00000098"/>
    </source>
</evidence>
<feature type="domain" description="Aminopeptidase N-like N-terminal" evidence="15">
    <location>
        <begin position="57"/>
        <end position="227"/>
    </location>
</feature>
<evidence type="ECO:0000313" key="16">
    <source>
        <dbReference type="EMBL" id="KAB2343991.1"/>
    </source>
</evidence>
<feature type="signal peptide" evidence="13">
    <location>
        <begin position="1"/>
        <end position="30"/>
    </location>
</feature>
<evidence type="ECO:0000256" key="2">
    <source>
        <dbReference type="ARBA" id="ARBA00001947"/>
    </source>
</evidence>
<evidence type="ECO:0000259" key="15">
    <source>
        <dbReference type="Pfam" id="PF17900"/>
    </source>
</evidence>
<dbReference type="InterPro" id="IPR050344">
    <property type="entry name" value="Peptidase_M1_aminopeptidases"/>
</dbReference>
<keyword evidence="13" id="KW-0732">Signal</keyword>
<evidence type="ECO:0000256" key="12">
    <source>
        <dbReference type="ARBA" id="ARBA00031533"/>
    </source>
</evidence>
<gene>
    <name evidence="16" type="ORF">F8566_32130</name>
</gene>
<evidence type="ECO:0000256" key="9">
    <source>
        <dbReference type="ARBA" id="ARBA00022833"/>
    </source>
</evidence>
<keyword evidence="17" id="KW-1185">Reference proteome</keyword>
<dbReference type="SUPFAM" id="SSF63737">
    <property type="entry name" value="Leukotriene A4 hydrolase N-terminal domain"/>
    <property type="match status" value="1"/>
</dbReference>
<dbReference type="Pfam" id="PF17900">
    <property type="entry name" value="Peptidase_M1_N"/>
    <property type="match status" value="1"/>
</dbReference>
<dbReference type="GO" id="GO:0008270">
    <property type="term" value="F:zinc ion binding"/>
    <property type="evidence" value="ECO:0007669"/>
    <property type="project" value="InterPro"/>
</dbReference>
<dbReference type="Proteomes" id="UP000468735">
    <property type="component" value="Unassembled WGS sequence"/>
</dbReference>
<dbReference type="EMBL" id="WBMT01000017">
    <property type="protein sequence ID" value="KAB2343991.1"/>
    <property type="molecule type" value="Genomic_DNA"/>
</dbReference>
<organism evidence="16 17">
    <name type="scientific">Actinomadura rudentiformis</name>
    <dbReference type="NCBI Taxonomy" id="359158"/>
    <lineage>
        <taxon>Bacteria</taxon>
        <taxon>Bacillati</taxon>
        <taxon>Actinomycetota</taxon>
        <taxon>Actinomycetes</taxon>
        <taxon>Streptosporangiales</taxon>
        <taxon>Thermomonosporaceae</taxon>
        <taxon>Actinomadura</taxon>
    </lineage>
</organism>
<feature type="chain" id="PRO_5038972378" description="Aminopeptidase N" evidence="13">
    <location>
        <begin position="31"/>
        <end position="474"/>
    </location>
</feature>
<feature type="domain" description="Peptidase M1 membrane alanine aminopeptidase" evidence="14">
    <location>
        <begin position="325"/>
        <end position="465"/>
    </location>
</feature>
<dbReference type="EC" id="3.4.11.2" evidence="4"/>
<accession>A0A6H9YE07</accession>
<comment type="similarity">
    <text evidence="3">Belongs to the peptidase M1 family.</text>
</comment>
<evidence type="ECO:0000256" key="3">
    <source>
        <dbReference type="ARBA" id="ARBA00010136"/>
    </source>
</evidence>
<comment type="catalytic activity">
    <reaction evidence="1">
        <text>Release of an N-terminal amino acid, Xaa-|-Yaa- from a peptide, amide or arylamide. Xaa is preferably Ala, but may be most amino acids including Pro (slow action). When a terminal hydrophobic residue is followed by a prolyl residue, the two may be released as an intact Xaa-Pro dipeptide.</text>
        <dbReference type="EC" id="3.4.11.2"/>
    </reaction>
</comment>
<evidence type="ECO:0000256" key="6">
    <source>
        <dbReference type="ARBA" id="ARBA00022670"/>
    </source>
</evidence>
<dbReference type="GO" id="GO:0006508">
    <property type="term" value="P:proteolysis"/>
    <property type="evidence" value="ECO:0007669"/>
    <property type="project" value="UniProtKB-KW"/>
</dbReference>
<keyword evidence="8" id="KW-0378">Hydrolase</keyword>
<dbReference type="Gene3D" id="2.60.40.1730">
    <property type="entry name" value="tricorn interacting facor f3 domain"/>
    <property type="match status" value="1"/>
</dbReference>
<sequence>MSKSPKALAAVALTATAGLLVSAAPAQATAARFTPGAPGAGDPYFPDMGNGGYDVAHYDIGLKYDPATKSIKAVTQIKARATKNLSRFNLDFLGPLKISALRVDGKKAAYKRTGAQELEITPPKGLRKGKRFAVTVAYSGVPQTVNDPALGVSGWVPTADGALMVNQPIGAATVYPVNDTPLDKATYTITLAAPKGLTSLANGDPAGSWTKGGLAFSRWKMRQPMASELSMIAIGKYDVLRTKLNGTMPNITATDRQLGISAALAKDFNKQTGDFQNYLATIYGRYPFTSTGGIAVKAGVGYALETQGRPIYDLTRRPGTIPRPDLIIHELAHQWLGDSVTPKRWADIWLNEGFATYSEWMYFEKYTGKPVQQSFDEVYATPADNDLWKPKTADPGRDNIFHSTVYDRGGMTLHVLRKRIGDEKFFKLAKAWPTVNRYGNVSTADFIRFAEKISGKQLDDLFQKWVYTSGKPSL</sequence>
<dbReference type="RefSeq" id="WP_151565619.1">
    <property type="nucleotide sequence ID" value="NZ_WBMT01000017.1"/>
</dbReference>
<dbReference type="InterPro" id="IPR014782">
    <property type="entry name" value="Peptidase_M1_dom"/>
</dbReference>
<comment type="cofactor">
    <cofactor evidence="2">
        <name>Zn(2+)</name>
        <dbReference type="ChEBI" id="CHEBI:29105"/>
    </cofactor>
</comment>
<evidence type="ECO:0000256" key="8">
    <source>
        <dbReference type="ARBA" id="ARBA00022801"/>
    </source>
</evidence>
<evidence type="ECO:0000313" key="17">
    <source>
        <dbReference type="Proteomes" id="UP000468735"/>
    </source>
</evidence>
<keyword evidence="10" id="KW-0482">Metalloprotease</keyword>
<name>A0A6H9YE07_9ACTN</name>
<evidence type="ECO:0000256" key="7">
    <source>
        <dbReference type="ARBA" id="ARBA00022723"/>
    </source>
</evidence>
<dbReference type="PANTHER" id="PTHR11533:SF297">
    <property type="entry name" value="AMINOPEPTIDASE N"/>
    <property type="match status" value="1"/>
</dbReference>
<dbReference type="InterPro" id="IPR042097">
    <property type="entry name" value="Aminopeptidase_N-like_N_sf"/>
</dbReference>
<dbReference type="Gene3D" id="1.10.390.10">
    <property type="entry name" value="Neutral Protease Domain 2"/>
    <property type="match status" value="1"/>
</dbReference>
<dbReference type="InterPro" id="IPR045357">
    <property type="entry name" value="Aminopeptidase_N-like_N"/>
</dbReference>
<protein>
    <recommendedName>
        <fullName evidence="5">Aminopeptidase N</fullName>
        <ecNumber evidence="4">3.4.11.2</ecNumber>
    </recommendedName>
    <alternativeName>
        <fullName evidence="11">Alanine aminopeptidase</fullName>
    </alternativeName>
    <alternativeName>
        <fullName evidence="12">Lysyl aminopeptidase</fullName>
    </alternativeName>
</protein>
<evidence type="ECO:0000256" key="13">
    <source>
        <dbReference type="SAM" id="SignalP"/>
    </source>
</evidence>
<evidence type="ECO:0000259" key="14">
    <source>
        <dbReference type="Pfam" id="PF01433"/>
    </source>
</evidence>
<dbReference type="PRINTS" id="PR00756">
    <property type="entry name" value="ALADIPTASE"/>
</dbReference>
<dbReference type="InterPro" id="IPR001930">
    <property type="entry name" value="Peptidase_M1"/>
</dbReference>
<keyword evidence="6" id="KW-0645">Protease</keyword>
<dbReference type="GO" id="GO:0008237">
    <property type="term" value="F:metallopeptidase activity"/>
    <property type="evidence" value="ECO:0007669"/>
    <property type="project" value="UniProtKB-KW"/>
</dbReference>
<dbReference type="AlphaFoldDB" id="A0A6H9YE07"/>
<keyword evidence="7" id="KW-0479">Metal-binding</keyword>
<dbReference type="OrthoDB" id="100605at2"/>
<dbReference type="SUPFAM" id="SSF55486">
    <property type="entry name" value="Metalloproteases ('zincins'), catalytic domain"/>
    <property type="match status" value="1"/>
</dbReference>